<keyword evidence="4" id="KW-1185">Reference proteome</keyword>
<organism evidence="3 4">
    <name type="scientific">Micromonospora avicenniae</name>
    <dbReference type="NCBI Taxonomy" id="1198245"/>
    <lineage>
        <taxon>Bacteria</taxon>
        <taxon>Bacillati</taxon>
        <taxon>Actinomycetota</taxon>
        <taxon>Actinomycetes</taxon>
        <taxon>Micromonosporales</taxon>
        <taxon>Micromonosporaceae</taxon>
        <taxon>Micromonospora</taxon>
    </lineage>
</organism>
<reference evidence="3 4" key="1">
    <citation type="submission" date="2017-01" db="EMBL/GenBank/DDBJ databases">
        <authorList>
            <person name="Mah S.A."/>
            <person name="Swanson W.J."/>
            <person name="Moy G.W."/>
            <person name="Vacquier V.D."/>
        </authorList>
    </citation>
    <scope>NUCLEOTIDE SEQUENCE [LARGE SCALE GENOMIC DNA]</scope>
    <source>
        <strain evidence="3 4">DSM 45758</strain>
    </source>
</reference>
<dbReference type="Proteomes" id="UP000186004">
    <property type="component" value="Unassembled WGS sequence"/>
</dbReference>
<evidence type="ECO:0000313" key="4">
    <source>
        <dbReference type="Proteomes" id="UP000186004"/>
    </source>
</evidence>
<keyword evidence="2" id="KW-1133">Transmembrane helix</keyword>
<dbReference type="EMBL" id="FTNF01000001">
    <property type="protein sequence ID" value="SIQ13740.1"/>
    <property type="molecule type" value="Genomic_DNA"/>
</dbReference>
<evidence type="ECO:0000313" key="3">
    <source>
        <dbReference type="EMBL" id="SIQ13740.1"/>
    </source>
</evidence>
<name>A0A1N6QAW9_9ACTN</name>
<feature type="region of interest" description="Disordered" evidence="1">
    <location>
        <begin position="72"/>
        <end position="95"/>
    </location>
</feature>
<sequence length="366" mass="38476">MIDLRELMDERSAHGVPVGGRLEKVQRAIAVRRRRRTMAGAAAMVATLAVVGASTVALSGKPAQFAPGSATLPAGEPTVSPSAGEPTVSPSATAKPVAGRKIGPFAEYSRSYRVVAVGTAPVSARKVTLTWAVNSTDVRFLSYCPGLPSKHLSLDAEIAINGEPAAISMNCLSELHQDPTGSESGVGVSVGDTVTVTYTVTGAQDMKGAGRRLPTIPTQGTVHFAVAEKVPFTQYPLPARPARLEPPKPDGMAGEPGTRVVHSDRADPNKAVSITMPWHRGYDFTVVPQTPGIYGVSVNGVAVLTGEVYDYSGNGPNASCQVKRNDQGFCVPELQSVRDGDEVTVTVTAQHATGPWLAELRSQWQD</sequence>
<protein>
    <submittedName>
        <fullName evidence="3">Uncharacterized protein</fullName>
    </submittedName>
</protein>
<feature type="region of interest" description="Disordered" evidence="1">
    <location>
        <begin position="237"/>
        <end position="263"/>
    </location>
</feature>
<proteinExistence type="predicted"/>
<gene>
    <name evidence="3" type="ORF">SAMN05444858_101257</name>
</gene>
<accession>A0A1N6QAW9</accession>
<feature type="transmembrane region" description="Helical" evidence="2">
    <location>
        <begin position="37"/>
        <end position="58"/>
    </location>
</feature>
<keyword evidence="2" id="KW-0472">Membrane</keyword>
<evidence type="ECO:0000256" key="2">
    <source>
        <dbReference type="SAM" id="Phobius"/>
    </source>
</evidence>
<dbReference type="AlphaFoldDB" id="A0A1N6QAW9"/>
<evidence type="ECO:0000256" key="1">
    <source>
        <dbReference type="SAM" id="MobiDB-lite"/>
    </source>
</evidence>
<keyword evidence="2" id="KW-0812">Transmembrane</keyword>
<dbReference type="STRING" id="1198245.SAMN05444858_101257"/>